<evidence type="ECO:0000313" key="3">
    <source>
        <dbReference type="EMBL" id="KAK7099753.1"/>
    </source>
</evidence>
<evidence type="ECO:0000256" key="1">
    <source>
        <dbReference type="SAM" id="MobiDB-lite"/>
    </source>
</evidence>
<name>A0AAN9G8Q8_9CAEN</name>
<sequence>MRPVNNINNNNHQQQTSIARPPPPSSTSTTQPVQTLTNGLNQSSDAQYSRPNGQNQSSDVLYSGPNGQNQSSDAQYARPLSVASLLGSVKRRSLSSGVKRARSEEEGASAGSTTDIIRLSMKEFAPEATQVNLFPGKVSPDDVDDFLKQDREEMHAEVREYLFATPTIVHNDIATTAGVALSCVSKFLVGNFSALPSDVLRQLSLWFLSVWPYKKKTKQRTGPRPILPRPPPPQQLQQCNLQTTQLLQDIIQERINCGVPTTSAGF</sequence>
<feature type="region of interest" description="Disordered" evidence="1">
    <location>
        <begin position="93"/>
        <end position="112"/>
    </location>
</feature>
<feature type="compositionally biased region" description="Polar residues" evidence="1">
    <location>
        <begin position="38"/>
        <end position="74"/>
    </location>
</feature>
<keyword evidence="4" id="KW-1185">Reference proteome</keyword>
<dbReference type="PROSITE" id="PS51936">
    <property type="entry name" value="POU_4"/>
    <property type="match status" value="1"/>
</dbReference>
<feature type="region of interest" description="Disordered" evidence="1">
    <location>
        <begin position="1"/>
        <end position="75"/>
    </location>
</feature>
<dbReference type="AlphaFoldDB" id="A0AAN9G8Q8"/>
<organism evidence="3 4">
    <name type="scientific">Littorina saxatilis</name>
    <dbReference type="NCBI Taxonomy" id="31220"/>
    <lineage>
        <taxon>Eukaryota</taxon>
        <taxon>Metazoa</taxon>
        <taxon>Spiralia</taxon>
        <taxon>Lophotrochozoa</taxon>
        <taxon>Mollusca</taxon>
        <taxon>Gastropoda</taxon>
        <taxon>Caenogastropoda</taxon>
        <taxon>Littorinimorpha</taxon>
        <taxon>Littorinoidea</taxon>
        <taxon>Littorinidae</taxon>
        <taxon>Littorina</taxon>
    </lineage>
</organism>
<dbReference type="InterPro" id="IPR044869">
    <property type="entry name" value="HNF-1_POU"/>
</dbReference>
<evidence type="ECO:0000313" key="4">
    <source>
        <dbReference type="Proteomes" id="UP001374579"/>
    </source>
</evidence>
<proteinExistence type="predicted"/>
<feature type="domain" description="POU-specific atypical" evidence="2">
    <location>
        <begin position="126"/>
        <end position="223"/>
    </location>
</feature>
<reference evidence="3 4" key="1">
    <citation type="submission" date="2024-02" db="EMBL/GenBank/DDBJ databases">
        <title>Chromosome-scale genome assembly of the rough periwinkle Littorina saxatilis.</title>
        <authorList>
            <person name="De Jode A."/>
            <person name="Faria R."/>
            <person name="Formenti G."/>
            <person name="Sims Y."/>
            <person name="Smith T.P."/>
            <person name="Tracey A."/>
            <person name="Wood J.M.D."/>
            <person name="Zagrodzka Z.B."/>
            <person name="Johannesson K."/>
            <person name="Butlin R.K."/>
            <person name="Leder E.H."/>
        </authorList>
    </citation>
    <scope>NUCLEOTIDE SEQUENCE [LARGE SCALE GENOMIC DNA]</scope>
    <source>
        <strain evidence="3">Snail1</strain>
        <tissue evidence="3">Muscle</tissue>
    </source>
</reference>
<accession>A0AAN9G8Q8</accession>
<protein>
    <recommendedName>
        <fullName evidence="2">POU-specific atypical domain-containing protein</fullName>
    </recommendedName>
</protein>
<comment type="caution">
    <text evidence="3">The sequence shown here is derived from an EMBL/GenBank/DDBJ whole genome shotgun (WGS) entry which is preliminary data.</text>
</comment>
<evidence type="ECO:0000259" key="2">
    <source>
        <dbReference type="PROSITE" id="PS51936"/>
    </source>
</evidence>
<dbReference type="EMBL" id="JBAMIC010000011">
    <property type="protein sequence ID" value="KAK7099753.1"/>
    <property type="molecule type" value="Genomic_DNA"/>
</dbReference>
<dbReference type="Proteomes" id="UP001374579">
    <property type="component" value="Unassembled WGS sequence"/>
</dbReference>
<feature type="compositionally biased region" description="Low complexity" evidence="1">
    <location>
        <begin position="1"/>
        <end position="11"/>
    </location>
</feature>
<gene>
    <name evidence="3" type="ORF">V1264_022811</name>
</gene>
<feature type="compositionally biased region" description="Low complexity" evidence="1">
    <location>
        <begin position="26"/>
        <end position="37"/>
    </location>
</feature>